<dbReference type="SUPFAM" id="SSF63748">
    <property type="entry name" value="Tudor/PWWP/MBT"/>
    <property type="match status" value="5"/>
</dbReference>
<feature type="compositionally biased region" description="Basic residues" evidence="1">
    <location>
        <begin position="172"/>
        <end position="182"/>
    </location>
</feature>
<dbReference type="HOGENOM" id="CLU_244339_0_0_1"/>
<reference evidence="3 4" key="1">
    <citation type="journal article" date="2007" name="Nature">
        <title>Evolution of genes and genomes on the Drosophila phylogeny.</title>
        <authorList>
            <consortium name="Drosophila 12 Genomes Consortium"/>
            <person name="Clark A.G."/>
            <person name="Eisen M.B."/>
            <person name="Smith D.R."/>
            <person name="Bergman C.M."/>
            <person name="Oliver B."/>
            <person name="Markow T.A."/>
            <person name="Kaufman T.C."/>
            <person name="Kellis M."/>
            <person name="Gelbart W."/>
            <person name="Iyer V.N."/>
            <person name="Pollard D.A."/>
            <person name="Sackton T.B."/>
            <person name="Larracuente A.M."/>
            <person name="Singh N.D."/>
            <person name="Abad J.P."/>
            <person name="Abt D.N."/>
            <person name="Adryan B."/>
            <person name="Aguade M."/>
            <person name="Akashi H."/>
            <person name="Anderson W.W."/>
            <person name="Aquadro C.F."/>
            <person name="Ardell D.H."/>
            <person name="Arguello R."/>
            <person name="Artieri C.G."/>
            <person name="Barbash D.A."/>
            <person name="Barker D."/>
            <person name="Barsanti P."/>
            <person name="Batterham P."/>
            <person name="Batzoglou S."/>
            <person name="Begun D."/>
            <person name="Bhutkar A."/>
            <person name="Blanco E."/>
            <person name="Bosak S.A."/>
            <person name="Bradley R.K."/>
            <person name="Brand A.D."/>
            <person name="Brent M.R."/>
            <person name="Brooks A.N."/>
            <person name="Brown R.H."/>
            <person name="Butlin R.K."/>
            <person name="Caggese C."/>
            <person name="Calvi B.R."/>
            <person name="Bernardo de Carvalho A."/>
            <person name="Caspi A."/>
            <person name="Castrezana S."/>
            <person name="Celniker S.E."/>
            <person name="Chang J.L."/>
            <person name="Chapple C."/>
            <person name="Chatterji S."/>
            <person name="Chinwalla A."/>
            <person name="Civetta A."/>
            <person name="Clifton S.W."/>
            <person name="Comeron J.M."/>
            <person name="Costello J.C."/>
            <person name="Coyne J.A."/>
            <person name="Daub J."/>
            <person name="David R.G."/>
            <person name="Delcher A.L."/>
            <person name="Delehaunty K."/>
            <person name="Do C.B."/>
            <person name="Ebling H."/>
            <person name="Edwards K."/>
            <person name="Eickbush T."/>
            <person name="Evans J.D."/>
            <person name="Filipski A."/>
            <person name="Findeiss S."/>
            <person name="Freyhult E."/>
            <person name="Fulton L."/>
            <person name="Fulton R."/>
            <person name="Garcia A.C."/>
            <person name="Gardiner A."/>
            <person name="Garfield D.A."/>
            <person name="Garvin B.E."/>
            <person name="Gibson G."/>
            <person name="Gilbert D."/>
            <person name="Gnerre S."/>
            <person name="Godfrey J."/>
            <person name="Good R."/>
            <person name="Gotea V."/>
            <person name="Gravely B."/>
            <person name="Greenberg A.J."/>
            <person name="Griffiths-Jones S."/>
            <person name="Gross S."/>
            <person name="Guigo R."/>
            <person name="Gustafson E.A."/>
            <person name="Haerty W."/>
            <person name="Hahn M.W."/>
            <person name="Halligan D.L."/>
            <person name="Halpern A.L."/>
            <person name="Halter G.M."/>
            <person name="Han M.V."/>
            <person name="Heger A."/>
            <person name="Hillier L."/>
            <person name="Hinrichs A.S."/>
            <person name="Holmes I."/>
            <person name="Hoskins R.A."/>
            <person name="Hubisz M.J."/>
            <person name="Hultmark D."/>
            <person name="Huntley M.A."/>
            <person name="Jaffe D.B."/>
            <person name="Jagadeeshan S."/>
            <person name="Jeck W.R."/>
            <person name="Johnson J."/>
            <person name="Jones C.D."/>
            <person name="Jordan W.C."/>
            <person name="Karpen G.H."/>
            <person name="Kataoka E."/>
            <person name="Keightley P.D."/>
            <person name="Kheradpour P."/>
            <person name="Kirkness E.F."/>
            <person name="Koerich L.B."/>
            <person name="Kristiansen K."/>
            <person name="Kudrna D."/>
            <person name="Kulathinal R.J."/>
            <person name="Kumar S."/>
            <person name="Kwok R."/>
            <person name="Lander E."/>
            <person name="Langley C.H."/>
            <person name="Lapoint R."/>
            <person name="Lazzaro B.P."/>
            <person name="Lee S.J."/>
            <person name="Levesque L."/>
            <person name="Li R."/>
            <person name="Lin C.F."/>
            <person name="Lin M.F."/>
            <person name="Lindblad-Toh K."/>
            <person name="Llopart A."/>
            <person name="Long M."/>
            <person name="Low L."/>
            <person name="Lozovsky E."/>
            <person name="Lu J."/>
            <person name="Luo M."/>
            <person name="Machado C.A."/>
            <person name="Makalowski W."/>
            <person name="Marzo M."/>
            <person name="Matsuda M."/>
            <person name="Matzkin L."/>
            <person name="McAllister B."/>
            <person name="McBride C.S."/>
            <person name="McKernan B."/>
            <person name="McKernan K."/>
            <person name="Mendez-Lago M."/>
            <person name="Minx P."/>
            <person name="Mollenhauer M.U."/>
            <person name="Montooth K."/>
            <person name="Mount S.M."/>
            <person name="Mu X."/>
            <person name="Myers E."/>
            <person name="Negre B."/>
            <person name="Newfeld S."/>
            <person name="Nielsen R."/>
            <person name="Noor M.A."/>
            <person name="O'Grady P."/>
            <person name="Pachter L."/>
            <person name="Papaceit M."/>
            <person name="Parisi M.J."/>
            <person name="Parisi M."/>
            <person name="Parts L."/>
            <person name="Pedersen J.S."/>
            <person name="Pesole G."/>
            <person name="Phillippy A.M."/>
            <person name="Ponting C.P."/>
            <person name="Pop M."/>
            <person name="Porcelli D."/>
            <person name="Powell J.R."/>
            <person name="Prohaska S."/>
            <person name="Pruitt K."/>
            <person name="Puig M."/>
            <person name="Quesneville H."/>
            <person name="Ram K.R."/>
            <person name="Rand D."/>
            <person name="Rasmussen M.D."/>
            <person name="Reed L.K."/>
            <person name="Reenan R."/>
            <person name="Reily A."/>
            <person name="Remington K.A."/>
            <person name="Rieger T.T."/>
            <person name="Ritchie M.G."/>
            <person name="Robin C."/>
            <person name="Rogers Y.H."/>
            <person name="Rohde C."/>
            <person name="Rozas J."/>
            <person name="Rubenfield M.J."/>
            <person name="Ruiz A."/>
            <person name="Russo S."/>
            <person name="Salzberg S.L."/>
            <person name="Sanchez-Gracia A."/>
            <person name="Saranga D.J."/>
            <person name="Sato H."/>
            <person name="Schaeffer S.W."/>
            <person name="Schatz M.C."/>
            <person name="Schlenke T."/>
            <person name="Schwartz R."/>
            <person name="Segarra C."/>
            <person name="Singh R.S."/>
            <person name="Sirot L."/>
            <person name="Sirota M."/>
            <person name="Sisneros N.B."/>
            <person name="Smith C.D."/>
            <person name="Smith T.F."/>
            <person name="Spieth J."/>
            <person name="Stage D.E."/>
            <person name="Stark A."/>
            <person name="Stephan W."/>
            <person name="Strausberg R.L."/>
            <person name="Strempel S."/>
            <person name="Sturgill D."/>
            <person name="Sutton G."/>
            <person name="Sutton G.G."/>
            <person name="Tao W."/>
            <person name="Teichmann S."/>
            <person name="Tobari Y.N."/>
            <person name="Tomimura Y."/>
            <person name="Tsolas J.M."/>
            <person name="Valente V.L."/>
            <person name="Venter E."/>
            <person name="Venter J.C."/>
            <person name="Vicario S."/>
            <person name="Vieira F.G."/>
            <person name="Vilella A.J."/>
            <person name="Villasante A."/>
            <person name="Walenz B."/>
            <person name="Wang J."/>
            <person name="Wasserman M."/>
            <person name="Watts T."/>
            <person name="Wilson D."/>
            <person name="Wilson R.K."/>
            <person name="Wing R.A."/>
            <person name="Wolfner M.F."/>
            <person name="Wong A."/>
            <person name="Wong G.K."/>
            <person name="Wu C.I."/>
            <person name="Wu G."/>
            <person name="Yamamoto D."/>
            <person name="Yang H.P."/>
            <person name="Yang S.P."/>
            <person name="Yorke J.A."/>
            <person name="Yoshida K."/>
            <person name="Zdobnov E."/>
            <person name="Zhang P."/>
            <person name="Zhang Y."/>
            <person name="Zimin A.V."/>
            <person name="Baldwin J."/>
            <person name="Abdouelleil A."/>
            <person name="Abdulkadir J."/>
            <person name="Abebe A."/>
            <person name="Abera B."/>
            <person name="Abreu J."/>
            <person name="Acer S.C."/>
            <person name="Aftuck L."/>
            <person name="Alexander A."/>
            <person name="An P."/>
            <person name="Anderson E."/>
            <person name="Anderson S."/>
            <person name="Arachi H."/>
            <person name="Azer M."/>
            <person name="Bachantsang P."/>
            <person name="Barry A."/>
            <person name="Bayul T."/>
            <person name="Berlin A."/>
            <person name="Bessette D."/>
            <person name="Bloom T."/>
            <person name="Blye J."/>
            <person name="Boguslavskiy L."/>
            <person name="Bonnet C."/>
            <person name="Boukhgalter B."/>
            <person name="Bourzgui I."/>
            <person name="Brown A."/>
            <person name="Cahill P."/>
            <person name="Channer S."/>
            <person name="Cheshatsang Y."/>
            <person name="Chuda L."/>
            <person name="Citroen M."/>
            <person name="Collymore A."/>
            <person name="Cooke P."/>
            <person name="Costello M."/>
            <person name="D'Aco K."/>
            <person name="Daza R."/>
            <person name="De Haan G."/>
            <person name="DeGray S."/>
            <person name="DeMaso C."/>
            <person name="Dhargay N."/>
            <person name="Dooley K."/>
            <person name="Dooley E."/>
            <person name="Doricent M."/>
            <person name="Dorje P."/>
            <person name="Dorjee K."/>
            <person name="Dupes A."/>
            <person name="Elong R."/>
            <person name="Falk J."/>
            <person name="Farina A."/>
            <person name="Faro S."/>
            <person name="Ferguson D."/>
            <person name="Fisher S."/>
            <person name="Foley C.D."/>
            <person name="Franke A."/>
            <person name="Friedrich D."/>
            <person name="Gadbois L."/>
            <person name="Gearin G."/>
            <person name="Gearin C.R."/>
            <person name="Giannoukos G."/>
            <person name="Goode T."/>
            <person name="Graham J."/>
            <person name="Grandbois E."/>
            <person name="Grewal S."/>
            <person name="Gyaltsen K."/>
            <person name="Hafez N."/>
            <person name="Hagos B."/>
            <person name="Hall J."/>
            <person name="Henson C."/>
            <person name="Hollinger A."/>
            <person name="Honan T."/>
            <person name="Huard M.D."/>
            <person name="Hughes L."/>
            <person name="Hurhula B."/>
            <person name="Husby M.E."/>
            <person name="Kamat A."/>
            <person name="Kanga B."/>
            <person name="Kashin S."/>
            <person name="Khazanovich D."/>
            <person name="Kisner P."/>
            <person name="Lance K."/>
            <person name="Lara M."/>
            <person name="Lee W."/>
            <person name="Lennon N."/>
            <person name="Letendre F."/>
            <person name="LeVine R."/>
            <person name="Lipovsky A."/>
            <person name="Liu X."/>
            <person name="Liu J."/>
            <person name="Liu S."/>
            <person name="Lokyitsang T."/>
            <person name="Lokyitsang Y."/>
            <person name="Lubonja R."/>
            <person name="Lui A."/>
            <person name="MacDonald P."/>
            <person name="Magnisalis V."/>
            <person name="Maru K."/>
            <person name="Matthews C."/>
            <person name="McCusker W."/>
            <person name="McDonough S."/>
            <person name="Mehta T."/>
            <person name="Meldrim J."/>
            <person name="Meneus L."/>
            <person name="Mihai O."/>
            <person name="Mihalev A."/>
            <person name="Mihova T."/>
            <person name="Mittelman R."/>
            <person name="Mlenga V."/>
            <person name="Montmayeur A."/>
            <person name="Mulrain L."/>
            <person name="Navidi A."/>
            <person name="Naylor J."/>
            <person name="Negash T."/>
            <person name="Nguyen T."/>
            <person name="Nguyen N."/>
            <person name="Nicol R."/>
            <person name="Norbu C."/>
            <person name="Norbu N."/>
            <person name="Novod N."/>
            <person name="O'Neill B."/>
            <person name="Osman S."/>
            <person name="Markiewicz E."/>
            <person name="Oyono O.L."/>
            <person name="Patti C."/>
            <person name="Phunkhang P."/>
            <person name="Pierre F."/>
            <person name="Priest M."/>
            <person name="Raghuraman S."/>
            <person name="Rege F."/>
            <person name="Reyes R."/>
            <person name="Rise C."/>
            <person name="Rogov P."/>
            <person name="Ross K."/>
            <person name="Ryan E."/>
            <person name="Settipalli S."/>
            <person name="Shea T."/>
            <person name="Sherpa N."/>
            <person name="Shi L."/>
            <person name="Shih D."/>
            <person name="Sparrow T."/>
            <person name="Spaulding J."/>
            <person name="Stalker J."/>
            <person name="Stange-Thomann N."/>
            <person name="Stavropoulos S."/>
            <person name="Stone C."/>
            <person name="Strader C."/>
            <person name="Tesfaye S."/>
            <person name="Thomson T."/>
            <person name="Thoulutsang Y."/>
            <person name="Thoulutsang D."/>
            <person name="Topham K."/>
            <person name="Topping I."/>
            <person name="Tsamla T."/>
            <person name="Vassiliev H."/>
            <person name="Vo A."/>
            <person name="Wangchuk T."/>
            <person name="Wangdi T."/>
            <person name="Weiand M."/>
            <person name="Wilkinson J."/>
            <person name="Wilson A."/>
            <person name="Yadav S."/>
            <person name="Young G."/>
            <person name="Yu Q."/>
            <person name="Zembek L."/>
            <person name="Zhong D."/>
            <person name="Zimmer A."/>
            <person name="Zwirko Z."/>
            <person name="Jaffe D.B."/>
            <person name="Alvarez P."/>
            <person name="Brockman W."/>
            <person name="Butler J."/>
            <person name="Chin C."/>
            <person name="Gnerre S."/>
            <person name="Grabherr M."/>
            <person name="Kleber M."/>
            <person name="Mauceli E."/>
            <person name="MacCallum I."/>
        </authorList>
    </citation>
    <scope>NUCLEOTIDE SEQUENCE [LARGE SCALE GENOMIC DNA]</scope>
    <source>
        <strain evidence="4">Tucson 14030-0811.24</strain>
    </source>
</reference>
<dbReference type="OrthoDB" id="5800423at2759"/>
<gene>
    <name evidence="3" type="primary">Dwil\GK13095</name>
    <name evidence="3" type="ORF">Dwil_GK13095</name>
</gene>
<name>B4NH23_DROWI</name>
<dbReference type="STRING" id="7260.B4NH23"/>
<dbReference type="PANTHER" id="PTHR16442">
    <property type="entry name" value="RING FINGER PROTEIN 17"/>
    <property type="match status" value="1"/>
</dbReference>
<evidence type="ECO:0000259" key="2">
    <source>
        <dbReference type="PROSITE" id="PS50304"/>
    </source>
</evidence>
<dbReference type="FunCoup" id="B4NH23">
    <property type="interactions" value="3"/>
</dbReference>
<feature type="domain" description="Tudor" evidence="2">
    <location>
        <begin position="512"/>
        <end position="569"/>
    </location>
</feature>
<dbReference type="CDD" id="cd20379">
    <property type="entry name" value="Tudor_dTUD-like"/>
    <property type="match status" value="1"/>
</dbReference>
<feature type="compositionally biased region" description="Polar residues" evidence="1">
    <location>
        <begin position="148"/>
        <end position="158"/>
    </location>
</feature>
<feature type="region of interest" description="Disordered" evidence="1">
    <location>
        <begin position="643"/>
        <end position="666"/>
    </location>
</feature>
<dbReference type="InterPro" id="IPR035437">
    <property type="entry name" value="SNase_OB-fold_sf"/>
</dbReference>
<dbReference type="Gene3D" id="2.30.30.140">
    <property type="match status" value="5"/>
</dbReference>
<dbReference type="eggNOG" id="KOG2039">
    <property type="taxonomic scope" value="Eukaryota"/>
</dbReference>
<dbReference type="GO" id="GO:0005737">
    <property type="term" value="C:cytoplasm"/>
    <property type="evidence" value="ECO:0007669"/>
    <property type="project" value="UniProtKB-ARBA"/>
</dbReference>
<dbReference type="Pfam" id="PF00567">
    <property type="entry name" value="TUDOR"/>
    <property type="match status" value="5"/>
</dbReference>
<feature type="domain" description="Tudor" evidence="2">
    <location>
        <begin position="1051"/>
        <end position="1111"/>
    </location>
</feature>
<dbReference type="KEGG" id="dwi:6651351"/>
<dbReference type="FunFam" id="2.30.30.140:FF:000018">
    <property type="entry name" value="Serine/threonine-protein kinase 31"/>
    <property type="match status" value="1"/>
</dbReference>
<dbReference type="Gene3D" id="2.40.50.90">
    <property type="match status" value="2"/>
</dbReference>
<organism evidence="3 4">
    <name type="scientific">Drosophila willistoni</name>
    <name type="common">Fruit fly</name>
    <dbReference type="NCBI Taxonomy" id="7260"/>
    <lineage>
        <taxon>Eukaryota</taxon>
        <taxon>Metazoa</taxon>
        <taxon>Ecdysozoa</taxon>
        <taxon>Arthropoda</taxon>
        <taxon>Hexapoda</taxon>
        <taxon>Insecta</taxon>
        <taxon>Pterygota</taxon>
        <taxon>Neoptera</taxon>
        <taxon>Endopterygota</taxon>
        <taxon>Diptera</taxon>
        <taxon>Brachycera</taxon>
        <taxon>Muscomorpha</taxon>
        <taxon>Ephydroidea</taxon>
        <taxon>Drosophilidae</taxon>
        <taxon>Drosophila</taxon>
        <taxon>Sophophora</taxon>
    </lineage>
</organism>
<feature type="compositionally biased region" description="Polar residues" evidence="1">
    <location>
        <begin position="645"/>
        <end position="661"/>
    </location>
</feature>
<proteinExistence type="predicted"/>
<feature type="domain" description="Tudor" evidence="2">
    <location>
        <begin position="1422"/>
        <end position="1482"/>
    </location>
</feature>
<feature type="compositionally biased region" description="Basic residues" evidence="1">
    <location>
        <begin position="131"/>
        <end position="144"/>
    </location>
</feature>
<feature type="compositionally biased region" description="Basic and acidic residues" evidence="1">
    <location>
        <begin position="114"/>
        <end position="130"/>
    </location>
</feature>
<dbReference type="SMART" id="SM00333">
    <property type="entry name" value="TUDOR"/>
    <property type="match status" value="5"/>
</dbReference>
<dbReference type="PANTHER" id="PTHR16442:SF1">
    <property type="entry name" value="RING FINGER PROTEIN 17"/>
    <property type="match status" value="1"/>
</dbReference>
<sequence length="1566" mass="179025">MNNLNGYETVLKTLSESFESESNVGVPRDVWLKELLGLTARHLEKIPANIQVTKLDKNPYIFDIAASSGQTMTTMLDKNFRCIFIDPQMTVRYQSVYEMNSPISSIAKEHPHDSSFFKFSNSDKENDKQSQHKQLKKKSFRQKSKSQPNYQASSQPGQSPDPCPSTVQLKPNHNKKTKHRVSSKKDVVKRNNISISNTSSSTEGGRLPNINNMRIEIESMRTTFTDIDISNKSNNNNNNKDWWFTTDIMVKVRAIKSPEDFFLQGIHAAQRIEREIGAFCQTSDCHQAKKIVVGQYYITYHSEVNRYHRAMVKEKLQEQDFYQVILPDIGMQYPIHAKNFRELPRKLTMIPFAAVKCRLKHIMPRNGGSEWDAEAIKFFKQLIQNNSVHVTMVHPTDRNNVYAVDLMVTNYNTNISVRESFLYTGMACARYGKAYAADPVKPKQLVALSGQRLPMYQAVFGDAFMAQILHLDSPHEFYVMRHDMESKRSELQTTLQNTMDRLHLGQLENIYLGRLHLACVLQTENQWHRARIEQMLPEGFVVVRLVDIGTMQKVSWDHLFILPSKFWHTEMAIKCCLTDVETLAEHGYLWTSDAIKSFTQLTSNPKLHMEVIGMREDMVYVALNVMRPSGEMMSVGAQMVKQNHCKSTGDTSRQPGTSTASRRTHLDDDTRKFIRKQTKKNSNLSLAGDDIYSQVNRNRNERVPIEMLYVKQPDEFYVTLPQFIPAIAGLKKLVQEVAAKMQENCLPRCEWSVGDMCYVHFKAHCDDQMMWHRGIVVKVVFSDSDSPKYRIRLRDLGQLASDIPASQMTPIDDAHKLISDSALRCHLYGILPRGGRWTSQGVDFFRDQLQAYRGLEVSGYGRYENSLAVVLWGTHTEIPGPFTPERVKYANLNDALVLSALAFKDENKSSVRSVIVSNDEAESSCSVALQSCQENSDGGMQLSKLVASKDSVNQSMISLSATQHNDEMPPLSLLKDLNMSSPTTGETSAPLAWTTPRECKKNIFTALPTYVNYGCQAFLTLANDKPFIEQMRNQLEKHFKPMMSRLGGVHHYVVGQPVLVTYHLDNLLYRGIVQTLANLQGEYNVYFIDYGNDELVTSAEMLPYAPFPQLKAMCWLVDIHGADTKSKKYSIVEMDTVHKQIVMKLCSVRVVEMKGPNGIPSCQIKVDNLDIGEMISKMGASIPQENKLLESFKMFDELLNFGEPVKELQHDDNSTIKPPPRKKAFVEEVNHFDSDSEDIDCEQAALEMSMQEKSFGVYSNRKIHKKDENLLEDYGDNETGSEECDVSIRLLNSHGNEDHVGNLPTGLDISRPFNNNELDVLEPHSSAVLKQLRRRIELRRKDMMNKVDFFPMDTSTVFSYDAEICFQPQSLPIGVNQFLCTVDSVLSATELQISPCLTEFTKFDISLFQETNAVIEKAASLHPEVNTLCLAQYSKDEQWYRATITELHAATQRATVLYIDFHDTEMVPYENLKVMPKQLFTFPLRSFRVKLHKVKLNKSFADKTVRQALQACLCAHTYVFARVFYPSTYHDTIRKGQHRLIEVELYENKHKHKVIYQPLIENWMYV</sequence>
<dbReference type="Proteomes" id="UP000007798">
    <property type="component" value="Unassembled WGS sequence"/>
</dbReference>
<feature type="region of interest" description="Disordered" evidence="1">
    <location>
        <begin position="114"/>
        <end position="189"/>
    </location>
</feature>
<dbReference type="InterPro" id="IPR002999">
    <property type="entry name" value="Tudor"/>
</dbReference>
<protein>
    <recommendedName>
        <fullName evidence="2">Tudor domain-containing protein</fullName>
    </recommendedName>
</protein>
<accession>B4NH23</accession>
<dbReference type="InParanoid" id="B4NH23"/>
<keyword evidence="4" id="KW-1185">Reference proteome</keyword>
<dbReference type="EMBL" id="CH964272">
    <property type="protein sequence ID" value="EDW84520.2"/>
    <property type="molecule type" value="Genomic_DNA"/>
</dbReference>
<evidence type="ECO:0000313" key="3">
    <source>
        <dbReference type="EMBL" id="EDW84520.2"/>
    </source>
</evidence>
<evidence type="ECO:0000313" key="4">
    <source>
        <dbReference type="Proteomes" id="UP000007798"/>
    </source>
</evidence>
<evidence type="ECO:0000256" key="1">
    <source>
        <dbReference type="SAM" id="MobiDB-lite"/>
    </source>
</evidence>
<dbReference type="PROSITE" id="PS50304">
    <property type="entry name" value="TUDOR"/>
    <property type="match status" value="3"/>
</dbReference>